<name>A0ABV6JKJ7_9BACL</name>
<sequence length="407" mass="45313">MEANELNLAHSHFFRVEEESDWLIFNVDCGSSLPAYRIFHVRDPLGRLRYQHLDISSPRTVTIHRDPFKTNFNGVGGAIPAGEWRIDFGSKPTTFKLHYEYGNGALSYKYRPSIPDPARDIWATEFDRSGRFMLNLYDWESSREEGSRWYKGDCHLHTMLSDGSLPPSELNRQAQTAGLDFIVATDHFIVPTSWPQADLLVIPGIEVTASCGHWNALGPRTWIDWNGNLADGGMTTEQGMNRVIRDASDSGAVCSINHPLDPSFEWTLHDTDLSRIDAVEIVNSPENRISKEANDQTLVLWNTMWNEGLRKTGIGGSDFHLNLAPHEGGKEYCVGSPTTCVFASRLSAHEILDGIRAGRVCVTIGPELEPTIQVDDTVYLPGTDLTEAIKASADGIVRCHLSISGMN</sequence>
<keyword evidence="3" id="KW-1185">Reference proteome</keyword>
<protein>
    <submittedName>
        <fullName evidence="2">CehA/McbA family metallohydrolase</fullName>
    </submittedName>
</protein>
<reference evidence="2 3" key="1">
    <citation type="submission" date="2024-09" db="EMBL/GenBank/DDBJ databases">
        <authorList>
            <person name="Sun Q."/>
            <person name="Mori K."/>
        </authorList>
    </citation>
    <scope>NUCLEOTIDE SEQUENCE [LARGE SCALE GENOMIC DNA]</scope>
    <source>
        <strain evidence="2 3">CCM 4839</strain>
    </source>
</reference>
<proteinExistence type="predicted"/>
<organism evidence="2 3">
    <name type="scientific">Paenibacillus mendelii</name>
    <dbReference type="NCBI Taxonomy" id="206163"/>
    <lineage>
        <taxon>Bacteria</taxon>
        <taxon>Bacillati</taxon>
        <taxon>Bacillota</taxon>
        <taxon>Bacilli</taxon>
        <taxon>Bacillales</taxon>
        <taxon>Paenibacillaceae</taxon>
        <taxon>Paenibacillus</taxon>
    </lineage>
</organism>
<accession>A0ABV6JKJ7</accession>
<dbReference type="PANTHER" id="PTHR42924:SF3">
    <property type="entry name" value="POLYMERASE_HISTIDINOL PHOSPHATASE N-TERMINAL DOMAIN-CONTAINING PROTEIN"/>
    <property type="match status" value="1"/>
</dbReference>
<comment type="caution">
    <text evidence="2">The sequence shown here is derived from an EMBL/GenBank/DDBJ whole genome shotgun (WGS) entry which is preliminary data.</text>
</comment>
<feature type="non-terminal residue" evidence="2">
    <location>
        <position position="407"/>
    </location>
</feature>
<dbReference type="InterPro" id="IPR016195">
    <property type="entry name" value="Pol/histidinol_Pase-like"/>
</dbReference>
<evidence type="ECO:0000313" key="3">
    <source>
        <dbReference type="Proteomes" id="UP001589818"/>
    </source>
</evidence>
<dbReference type="Proteomes" id="UP001589818">
    <property type="component" value="Unassembled WGS sequence"/>
</dbReference>
<dbReference type="InterPro" id="IPR003141">
    <property type="entry name" value="Pol/His_phosphatase_N"/>
</dbReference>
<gene>
    <name evidence="2" type="ORF">ACFFJ8_33900</name>
</gene>
<dbReference type="SMART" id="SM00481">
    <property type="entry name" value="POLIIIAc"/>
    <property type="match status" value="1"/>
</dbReference>
<dbReference type="PANTHER" id="PTHR42924">
    <property type="entry name" value="EXONUCLEASE"/>
    <property type="match status" value="1"/>
</dbReference>
<dbReference type="NCBIfam" id="NF038032">
    <property type="entry name" value="CehA_McbA_metalo"/>
    <property type="match status" value="1"/>
</dbReference>
<evidence type="ECO:0000313" key="2">
    <source>
        <dbReference type="EMBL" id="MFC0396341.1"/>
    </source>
</evidence>
<evidence type="ECO:0000259" key="1">
    <source>
        <dbReference type="SMART" id="SM00481"/>
    </source>
</evidence>
<dbReference type="RefSeq" id="WP_379125445.1">
    <property type="nucleotide sequence ID" value="NZ_JBHLVF010000051.1"/>
</dbReference>
<dbReference type="Gene3D" id="3.20.20.140">
    <property type="entry name" value="Metal-dependent hydrolases"/>
    <property type="match status" value="1"/>
</dbReference>
<dbReference type="CDD" id="cd07432">
    <property type="entry name" value="PHP_HisPPase"/>
    <property type="match status" value="1"/>
</dbReference>
<dbReference type="SUPFAM" id="SSF89550">
    <property type="entry name" value="PHP domain-like"/>
    <property type="match status" value="1"/>
</dbReference>
<dbReference type="InterPro" id="IPR052018">
    <property type="entry name" value="PHP_domain"/>
</dbReference>
<feature type="domain" description="Polymerase/histidinol phosphatase N-terminal" evidence="1">
    <location>
        <begin position="152"/>
        <end position="211"/>
    </location>
</feature>
<dbReference type="EMBL" id="JBHLVF010000051">
    <property type="protein sequence ID" value="MFC0396341.1"/>
    <property type="molecule type" value="Genomic_DNA"/>
</dbReference>